<dbReference type="EMBL" id="BMIA01000001">
    <property type="protein sequence ID" value="GGH30056.1"/>
    <property type="molecule type" value="Genomic_DNA"/>
</dbReference>
<feature type="transmembrane region" description="Helical" evidence="1">
    <location>
        <begin position="12"/>
        <end position="32"/>
    </location>
</feature>
<dbReference type="Proteomes" id="UP000600214">
    <property type="component" value="Unassembled WGS sequence"/>
</dbReference>
<keyword evidence="4" id="KW-1185">Reference proteome</keyword>
<proteinExistence type="predicted"/>
<keyword evidence="1" id="KW-1133">Transmembrane helix</keyword>
<accession>A0ABQ1YMY3</accession>
<sequence>MDMNTALILETMGWLGVVAYVLAYLLLTIGVLKPNGYPFHILNMVGAANLIAYSLEYGDKPNVAVNVIWLMIGIGAVARRLKRKSSGHL</sequence>
<feature type="domain" description="CBU-0592-like" evidence="2">
    <location>
        <begin position="10"/>
        <end position="83"/>
    </location>
</feature>
<evidence type="ECO:0000313" key="4">
    <source>
        <dbReference type="Proteomes" id="UP000600214"/>
    </source>
</evidence>
<dbReference type="NCBIfam" id="NF047864">
    <property type="entry name" value="CBU_0592_membra"/>
    <property type="match status" value="1"/>
</dbReference>
<name>A0ABQ1YMY3_9BACT</name>
<evidence type="ECO:0000313" key="3">
    <source>
        <dbReference type="EMBL" id="GGH30056.1"/>
    </source>
</evidence>
<reference evidence="4" key="1">
    <citation type="journal article" date="2019" name="Int. J. Syst. Evol. Microbiol.">
        <title>The Global Catalogue of Microorganisms (GCM) 10K type strain sequencing project: providing services to taxonomists for standard genome sequencing and annotation.</title>
        <authorList>
            <consortium name="The Broad Institute Genomics Platform"/>
            <consortium name="The Broad Institute Genome Sequencing Center for Infectious Disease"/>
            <person name="Wu L."/>
            <person name="Ma J."/>
        </authorList>
    </citation>
    <scope>NUCLEOTIDE SEQUENCE [LARGE SCALE GENOMIC DNA]</scope>
    <source>
        <strain evidence="4">CGMCC 1.15288</strain>
    </source>
</reference>
<gene>
    <name evidence="3" type="ORF">GCM10007423_17930</name>
</gene>
<organism evidence="3 4">
    <name type="scientific">Dyadobacter endophyticus</name>
    <dbReference type="NCBI Taxonomy" id="1749036"/>
    <lineage>
        <taxon>Bacteria</taxon>
        <taxon>Pseudomonadati</taxon>
        <taxon>Bacteroidota</taxon>
        <taxon>Cytophagia</taxon>
        <taxon>Cytophagales</taxon>
        <taxon>Spirosomataceae</taxon>
        <taxon>Dyadobacter</taxon>
    </lineage>
</organism>
<dbReference type="InterPro" id="IPR058058">
    <property type="entry name" value="CBU_0592-like"/>
</dbReference>
<protein>
    <recommendedName>
        <fullName evidence="2">CBU-0592-like domain-containing protein</fullName>
    </recommendedName>
</protein>
<keyword evidence="1" id="KW-0472">Membrane</keyword>
<evidence type="ECO:0000259" key="2">
    <source>
        <dbReference type="Pfam" id="PF26604"/>
    </source>
</evidence>
<keyword evidence="1" id="KW-0812">Transmembrane</keyword>
<dbReference type="Pfam" id="PF26604">
    <property type="entry name" value="CBU_0592"/>
    <property type="match status" value="1"/>
</dbReference>
<feature type="transmembrane region" description="Helical" evidence="1">
    <location>
        <begin position="63"/>
        <end position="81"/>
    </location>
</feature>
<evidence type="ECO:0000256" key="1">
    <source>
        <dbReference type="SAM" id="Phobius"/>
    </source>
</evidence>
<comment type="caution">
    <text evidence="3">The sequence shown here is derived from an EMBL/GenBank/DDBJ whole genome shotgun (WGS) entry which is preliminary data.</text>
</comment>